<feature type="modified residue" description="4-aspartylphosphate" evidence="3">
    <location>
        <position position="177"/>
    </location>
</feature>
<dbReference type="PANTHER" id="PTHR45138:SF9">
    <property type="entry name" value="DIGUANYLATE CYCLASE DGCM-RELATED"/>
    <property type="match status" value="1"/>
</dbReference>
<dbReference type="InterPro" id="IPR029787">
    <property type="entry name" value="Nucleotide_cyclase"/>
</dbReference>
<dbReference type="Gene3D" id="3.30.70.270">
    <property type="match status" value="1"/>
</dbReference>
<feature type="domain" description="GGDEF" evidence="5">
    <location>
        <begin position="281"/>
        <end position="406"/>
    </location>
</feature>
<dbReference type="Proteomes" id="UP001149821">
    <property type="component" value="Unassembled WGS sequence"/>
</dbReference>
<dbReference type="PROSITE" id="PS50110">
    <property type="entry name" value="RESPONSE_REGULATORY"/>
    <property type="match status" value="2"/>
</dbReference>
<feature type="modified residue" description="4-aspartylphosphate" evidence="3">
    <location>
        <position position="56"/>
    </location>
</feature>
<dbReference type="InterPro" id="IPR011006">
    <property type="entry name" value="CheY-like_superfamily"/>
</dbReference>
<dbReference type="InterPro" id="IPR050469">
    <property type="entry name" value="Diguanylate_Cyclase"/>
</dbReference>
<dbReference type="InterPro" id="IPR001789">
    <property type="entry name" value="Sig_transdc_resp-reg_receiver"/>
</dbReference>
<dbReference type="InterPro" id="IPR000160">
    <property type="entry name" value="GGDEF_dom"/>
</dbReference>
<dbReference type="Pfam" id="PF00990">
    <property type="entry name" value="GGDEF"/>
    <property type="match status" value="1"/>
</dbReference>
<dbReference type="EC" id="2.7.7.65" evidence="1"/>
<evidence type="ECO:0000256" key="1">
    <source>
        <dbReference type="ARBA" id="ARBA00012528"/>
    </source>
</evidence>
<gene>
    <name evidence="6" type="ORF">LRP49_19945</name>
</gene>
<proteinExistence type="predicted"/>
<dbReference type="EMBL" id="JAJUBB010000019">
    <property type="protein sequence ID" value="MDD1783449.1"/>
    <property type="molecule type" value="Genomic_DNA"/>
</dbReference>
<protein>
    <recommendedName>
        <fullName evidence="1">diguanylate cyclase</fullName>
        <ecNumber evidence="1">2.7.7.65</ecNumber>
    </recommendedName>
</protein>
<dbReference type="SUPFAM" id="SSF52172">
    <property type="entry name" value="CheY-like"/>
    <property type="match status" value="2"/>
</dbReference>
<evidence type="ECO:0000256" key="2">
    <source>
        <dbReference type="ARBA" id="ARBA00034247"/>
    </source>
</evidence>
<evidence type="ECO:0000313" key="7">
    <source>
        <dbReference type="Proteomes" id="UP001149821"/>
    </source>
</evidence>
<sequence length="406" mass="45618">MTKNHQVLVVEDSPTFQSYISSLLEDAGFEPVIFSNLADTKAYLETEPTFLCAVLDFCLPDAPKGEVIDYVLAYGHRVVVLTSNNDPDTRKYLFDKGIIDFILKDSAVSVAFLSPLLNRLVHNISKKALVVEDSVSMRARLVDLLERQYLTVLSAENGLEALEICEQVDDINLVITDNDMPLMKGIELVQHLRLDYSRDQLSIIGLSASSNSELTSQFLKAGANDYLNKPFNQEELYCRIHTLLDIQDASEQLFYLANRDELTGLWNRRYFFNFAAENPSPNKMLAMIDVDHFKKINDSVGHEGGDHVLKELGHLLKHSFSSALPARLGGEEFVVICTGNETVFEQELLAFKTAVERFHTEFDGNNINFTVSIGASRGNRSLSLLLKEADDKLYQAKREGRNALVI</sequence>
<name>A0ABT5QS95_9GAMM</name>
<dbReference type="PANTHER" id="PTHR45138">
    <property type="entry name" value="REGULATORY COMPONENTS OF SENSORY TRANSDUCTION SYSTEM"/>
    <property type="match status" value="1"/>
</dbReference>
<organism evidence="6 7">
    <name type="scientific">Enterovibrio qingdaonensis</name>
    <dbReference type="NCBI Taxonomy" id="2899818"/>
    <lineage>
        <taxon>Bacteria</taxon>
        <taxon>Pseudomonadati</taxon>
        <taxon>Pseudomonadota</taxon>
        <taxon>Gammaproteobacteria</taxon>
        <taxon>Vibrionales</taxon>
        <taxon>Vibrionaceae</taxon>
        <taxon>Enterovibrio</taxon>
    </lineage>
</organism>
<dbReference type="InterPro" id="IPR043128">
    <property type="entry name" value="Rev_trsase/Diguanyl_cyclase"/>
</dbReference>
<dbReference type="NCBIfam" id="TIGR00254">
    <property type="entry name" value="GGDEF"/>
    <property type="match status" value="1"/>
</dbReference>
<comment type="caution">
    <text evidence="6">The sequence shown here is derived from an EMBL/GenBank/DDBJ whole genome shotgun (WGS) entry which is preliminary data.</text>
</comment>
<dbReference type="CDD" id="cd01949">
    <property type="entry name" value="GGDEF"/>
    <property type="match status" value="1"/>
</dbReference>
<dbReference type="SMART" id="SM00267">
    <property type="entry name" value="GGDEF"/>
    <property type="match status" value="1"/>
</dbReference>
<keyword evidence="7" id="KW-1185">Reference proteome</keyword>
<feature type="domain" description="Response regulatory" evidence="4">
    <location>
        <begin position="6"/>
        <end position="119"/>
    </location>
</feature>
<keyword evidence="3" id="KW-0597">Phosphoprotein</keyword>
<comment type="catalytic activity">
    <reaction evidence="2">
        <text>2 GTP = 3',3'-c-di-GMP + 2 diphosphate</text>
        <dbReference type="Rhea" id="RHEA:24898"/>
        <dbReference type="ChEBI" id="CHEBI:33019"/>
        <dbReference type="ChEBI" id="CHEBI:37565"/>
        <dbReference type="ChEBI" id="CHEBI:58805"/>
        <dbReference type="EC" id="2.7.7.65"/>
    </reaction>
</comment>
<accession>A0ABT5QS95</accession>
<reference evidence="6" key="1">
    <citation type="submission" date="2021-12" db="EMBL/GenBank/DDBJ databases">
        <title>Enterovibrio ZSDZ35 sp. nov. and Enterovibrio ZSDZ42 sp. nov., isolated from coastal seawater in Qingdao.</title>
        <authorList>
            <person name="Zhang P."/>
        </authorList>
    </citation>
    <scope>NUCLEOTIDE SEQUENCE</scope>
    <source>
        <strain evidence="6">ZSDZ35</strain>
    </source>
</reference>
<evidence type="ECO:0000313" key="6">
    <source>
        <dbReference type="EMBL" id="MDD1783449.1"/>
    </source>
</evidence>
<dbReference type="PROSITE" id="PS50887">
    <property type="entry name" value="GGDEF"/>
    <property type="match status" value="1"/>
</dbReference>
<dbReference type="SMART" id="SM00448">
    <property type="entry name" value="REC"/>
    <property type="match status" value="2"/>
</dbReference>
<evidence type="ECO:0000259" key="4">
    <source>
        <dbReference type="PROSITE" id="PS50110"/>
    </source>
</evidence>
<dbReference type="Gene3D" id="3.40.50.2300">
    <property type="match status" value="2"/>
</dbReference>
<dbReference type="Pfam" id="PF00072">
    <property type="entry name" value="Response_reg"/>
    <property type="match status" value="2"/>
</dbReference>
<evidence type="ECO:0000256" key="3">
    <source>
        <dbReference type="PROSITE-ProRule" id="PRU00169"/>
    </source>
</evidence>
<dbReference type="RefSeq" id="WP_274144313.1">
    <property type="nucleotide sequence ID" value="NZ_JAJUBB010000019.1"/>
</dbReference>
<feature type="domain" description="Response regulatory" evidence="4">
    <location>
        <begin position="127"/>
        <end position="244"/>
    </location>
</feature>
<evidence type="ECO:0000259" key="5">
    <source>
        <dbReference type="PROSITE" id="PS50887"/>
    </source>
</evidence>
<dbReference type="SUPFAM" id="SSF55073">
    <property type="entry name" value="Nucleotide cyclase"/>
    <property type="match status" value="1"/>
</dbReference>